<comment type="caution">
    <text evidence="3">The sequence shown here is derived from an EMBL/GenBank/DDBJ whole genome shotgun (WGS) entry which is preliminary data.</text>
</comment>
<feature type="compositionally biased region" description="Low complexity" evidence="2">
    <location>
        <begin position="872"/>
        <end position="881"/>
    </location>
</feature>
<reference evidence="3" key="1">
    <citation type="submission" date="2021-02" db="EMBL/GenBank/DDBJ databases">
        <title>Psilocybe cubensis genome.</title>
        <authorList>
            <person name="Mckernan K.J."/>
            <person name="Crawford S."/>
            <person name="Trippe A."/>
            <person name="Kane L.T."/>
            <person name="Mclaughlin S."/>
        </authorList>
    </citation>
    <scope>NUCLEOTIDE SEQUENCE [LARGE SCALE GENOMIC DNA]</scope>
    <source>
        <strain evidence="3">MGC-MH-2018</strain>
    </source>
</reference>
<organism evidence="3">
    <name type="scientific">Psilocybe cubensis</name>
    <name type="common">Psychedelic mushroom</name>
    <name type="synonym">Stropharia cubensis</name>
    <dbReference type="NCBI Taxonomy" id="181762"/>
    <lineage>
        <taxon>Eukaryota</taxon>
        <taxon>Fungi</taxon>
        <taxon>Dikarya</taxon>
        <taxon>Basidiomycota</taxon>
        <taxon>Agaricomycotina</taxon>
        <taxon>Agaricomycetes</taxon>
        <taxon>Agaricomycetidae</taxon>
        <taxon>Agaricales</taxon>
        <taxon>Agaricineae</taxon>
        <taxon>Strophariaceae</taxon>
        <taxon>Psilocybe</taxon>
    </lineage>
</organism>
<dbReference type="PANTHER" id="PTHR31580">
    <property type="entry name" value="FILAMENT-LIKE PLANT PROTEIN 4"/>
    <property type="match status" value="1"/>
</dbReference>
<feature type="region of interest" description="Disordered" evidence="2">
    <location>
        <begin position="528"/>
        <end position="549"/>
    </location>
</feature>
<feature type="compositionally biased region" description="Low complexity" evidence="2">
    <location>
        <begin position="897"/>
        <end position="906"/>
    </location>
</feature>
<evidence type="ECO:0000256" key="2">
    <source>
        <dbReference type="SAM" id="MobiDB-lite"/>
    </source>
</evidence>
<accession>A0A8H7Y0I2</accession>
<feature type="compositionally biased region" description="Polar residues" evidence="2">
    <location>
        <begin position="911"/>
        <end position="922"/>
    </location>
</feature>
<evidence type="ECO:0000313" key="3">
    <source>
        <dbReference type="EMBL" id="KAG5169276.1"/>
    </source>
</evidence>
<feature type="compositionally biased region" description="Acidic residues" evidence="2">
    <location>
        <begin position="1095"/>
        <end position="1107"/>
    </location>
</feature>
<feature type="region of interest" description="Disordered" evidence="2">
    <location>
        <begin position="631"/>
        <end position="650"/>
    </location>
</feature>
<gene>
    <name evidence="3" type="ORF">JR316_005832</name>
</gene>
<dbReference type="AlphaFoldDB" id="A0A8H7Y0I2"/>
<feature type="compositionally biased region" description="Polar residues" evidence="2">
    <location>
        <begin position="862"/>
        <end position="871"/>
    </location>
</feature>
<evidence type="ECO:0000256" key="1">
    <source>
        <dbReference type="SAM" id="Coils"/>
    </source>
</evidence>
<name>A0A8H7Y0I2_PSICU</name>
<proteinExistence type="predicted"/>
<feature type="compositionally biased region" description="Polar residues" evidence="2">
    <location>
        <begin position="1076"/>
        <end position="1092"/>
    </location>
</feature>
<dbReference type="PANTHER" id="PTHR31580:SF4">
    <property type="entry name" value="FILAMENT-LIKE PLANT PROTEIN 6"/>
    <property type="match status" value="1"/>
</dbReference>
<feature type="coiled-coil region" evidence="1">
    <location>
        <begin position="142"/>
        <end position="169"/>
    </location>
</feature>
<dbReference type="EMBL" id="JAFIQS010000005">
    <property type="protein sequence ID" value="KAG5169276.1"/>
    <property type="molecule type" value="Genomic_DNA"/>
</dbReference>
<dbReference type="OrthoDB" id="2592022at2759"/>
<feature type="compositionally biased region" description="Polar residues" evidence="2">
    <location>
        <begin position="928"/>
        <end position="944"/>
    </location>
</feature>
<protein>
    <submittedName>
        <fullName evidence="3">Uncharacterized protein</fullName>
    </submittedName>
</protein>
<feature type="coiled-coil region" evidence="1">
    <location>
        <begin position="219"/>
        <end position="263"/>
    </location>
</feature>
<feature type="region of interest" description="Disordered" evidence="2">
    <location>
        <begin position="1065"/>
        <end position="1107"/>
    </location>
</feature>
<sequence length="1107" mass="121827">MAESLTEEAPLSLELQSLRASVRRFQDEAHSSAVKLQRHSLDAVRNRERVVLLERENDVLKAELAILRANPQPDGQTSPADSQYQVQELSLSLRRLSQRLSLTEEALLATKTELAAAHAAALKASANAENAYELGARVRGREEEALVRQRDLEQRIKKLEEELRMSDLVVQEYAALVRSMQTRSSSDANPLNLQGTLKEGKLRLDHLFSGIQVECDTLARKLEEKSAELEVCNSKLDAERKANEAVLAELGRTQTELSKLQLEDGTAAKMVSHYMHTSTNKLLNTLNALQSRHASTVSTLSSQNHTLSTQLRSLESQNERVLSALDELGGEIMKEAYGRRREIAQRIRMTAREERVVEGLRRWIRRGDEMLSRLHDRKAELHNSQKYREALLEMAQHARILLDSLDNGIFDVETALSFSGGRARKVLVRIGLDGLLEELSNETERRLLLERMMATDGFNITVSENTDRSTMRDPQVLQKPLLPHNVKNLPTPPLPMPPVVVNDSEIASSRSSQSFGIQADMSEFPGVESSKQCNSILGPPSRSSTDSLQKVTQSPDVIEDALTIPTIDQEMHTANDMFALDDKFIEVRENVLDIATLAKDDQNTDIFEAHTESVDDLTITSSPSSIHSASVSTLTHKIPSSPPSVKVSDITSTSEPHTALKLHPMLAELAKVHKRYDDLQCAFRDCHFALEDLKASLSFTFSTKNGYPTAVAFGHNPSTSSVLSPLNTPIPFPNSISIPEEILLAALGRLDDYTEDTRVELEIRVGDETLLAKGFEALLSVPGALLEHQQGEEQPLDTHGMFESQKDSDLLPKQSEVEKQIKAFVDGTDPAVRRARDIFARKLEDVQHDIAVLKKAIHDPESMQTHDSFANSESSPSSLVSLHAEHDNGWTTWIRGPSSRSSSPAPVTASLGPSPTFGSIMTSPRLRSPSSTGNFHQSTVQKNSTRSRKSSFLGLGLGDATEQIKDPLSMLGLKVPMPSFASPALVVPSAHFTGANSSGYGKMTISSMSPVVSTPRTRATSSTIYMLGLGSSSPMIPGQSTGPRILRSPSGPPGSLLLHRQHVSQPQILSPQIQQGTETQSHFSSTNEQLIVTANDEEEDEEEDGVE</sequence>
<keyword evidence="1" id="KW-0175">Coiled coil</keyword>
<feature type="region of interest" description="Disordered" evidence="2">
    <location>
        <begin position="858"/>
        <end position="951"/>
    </location>
</feature>
<feature type="compositionally biased region" description="Polar residues" evidence="2">
    <location>
        <begin position="529"/>
        <end position="549"/>
    </location>
</feature>
<feature type="coiled-coil region" evidence="1">
    <location>
        <begin position="50"/>
        <end position="106"/>
    </location>
</feature>
<feature type="compositionally biased region" description="Low complexity" evidence="2">
    <location>
        <begin position="1065"/>
        <end position="1075"/>
    </location>
</feature>